<keyword evidence="13" id="KW-1185">Reference proteome</keyword>
<dbReference type="STRING" id="869213.GCA_000517085_00306"/>
<evidence type="ECO:0000256" key="5">
    <source>
        <dbReference type="ARBA" id="ARBA00022729"/>
    </source>
</evidence>
<keyword evidence="3" id="KW-1134">Transmembrane beta strand</keyword>
<comment type="subcellular location">
    <subcellularLocation>
        <location evidence="1">Cell outer membrane</location>
        <topology evidence="1">Multi-pass membrane protein</topology>
    </subcellularLocation>
</comment>
<evidence type="ECO:0000256" key="3">
    <source>
        <dbReference type="ARBA" id="ARBA00022452"/>
    </source>
</evidence>
<keyword evidence="6" id="KW-0798">TonB box</keyword>
<dbReference type="eggNOG" id="COG4206">
    <property type="taxonomic scope" value="Bacteria"/>
</dbReference>
<evidence type="ECO:0000313" key="13">
    <source>
        <dbReference type="Proteomes" id="UP000019402"/>
    </source>
</evidence>
<dbReference type="RefSeq" id="WP_027470373.1">
    <property type="nucleotide sequence ID" value="NZ_BAMD01000038.1"/>
</dbReference>
<evidence type="ECO:0000256" key="10">
    <source>
        <dbReference type="SAM" id="SignalP"/>
    </source>
</evidence>
<dbReference type="SUPFAM" id="SSF56935">
    <property type="entry name" value="Porins"/>
    <property type="match status" value="1"/>
</dbReference>
<keyword evidence="9" id="KW-0998">Cell outer membrane</keyword>
<organism evidence="12 13">
    <name type="scientific">Saccharicrinis fermentans DSM 9555 = JCM 21142</name>
    <dbReference type="NCBI Taxonomy" id="869213"/>
    <lineage>
        <taxon>Bacteria</taxon>
        <taxon>Pseudomonadati</taxon>
        <taxon>Bacteroidota</taxon>
        <taxon>Bacteroidia</taxon>
        <taxon>Marinilabiliales</taxon>
        <taxon>Marinilabiliaceae</taxon>
        <taxon>Saccharicrinis</taxon>
    </lineage>
</organism>
<keyword evidence="4" id="KW-0812">Transmembrane</keyword>
<evidence type="ECO:0000256" key="7">
    <source>
        <dbReference type="ARBA" id="ARBA00023136"/>
    </source>
</evidence>
<dbReference type="InterPro" id="IPR000531">
    <property type="entry name" value="Beta-barrel_TonB"/>
</dbReference>
<keyword evidence="8 12" id="KW-0675">Receptor</keyword>
<evidence type="ECO:0000256" key="1">
    <source>
        <dbReference type="ARBA" id="ARBA00004571"/>
    </source>
</evidence>
<feature type="signal peptide" evidence="10">
    <location>
        <begin position="1"/>
        <end position="19"/>
    </location>
</feature>
<dbReference type="InterPro" id="IPR036942">
    <property type="entry name" value="Beta-barrel_TonB_sf"/>
</dbReference>
<dbReference type="Proteomes" id="UP000019402">
    <property type="component" value="Unassembled WGS sequence"/>
</dbReference>
<evidence type="ECO:0000259" key="11">
    <source>
        <dbReference type="Pfam" id="PF00593"/>
    </source>
</evidence>
<evidence type="ECO:0000256" key="9">
    <source>
        <dbReference type="ARBA" id="ARBA00023237"/>
    </source>
</evidence>
<dbReference type="PANTHER" id="PTHR30069">
    <property type="entry name" value="TONB-DEPENDENT OUTER MEMBRANE RECEPTOR"/>
    <property type="match status" value="1"/>
</dbReference>
<keyword evidence="2" id="KW-0813">Transport</keyword>
<evidence type="ECO:0000256" key="6">
    <source>
        <dbReference type="ARBA" id="ARBA00023077"/>
    </source>
</evidence>
<dbReference type="GO" id="GO:0015344">
    <property type="term" value="F:siderophore uptake transmembrane transporter activity"/>
    <property type="evidence" value="ECO:0007669"/>
    <property type="project" value="TreeGrafter"/>
</dbReference>
<dbReference type="Gene3D" id="2.40.170.20">
    <property type="entry name" value="TonB-dependent receptor, beta-barrel domain"/>
    <property type="match status" value="1"/>
</dbReference>
<name>W7XZM9_9BACT</name>
<evidence type="ECO:0000256" key="8">
    <source>
        <dbReference type="ARBA" id="ARBA00023170"/>
    </source>
</evidence>
<keyword evidence="7" id="KW-0472">Membrane</keyword>
<dbReference type="AlphaFoldDB" id="W7XZM9"/>
<dbReference type="InterPro" id="IPR008969">
    <property type="entry name" value="CarboxyPept-like_regulatory"/>
</dbReference>
<accession>W7XZM9</accession>
<dbReference type="InterPro" id="IPR039426">
    <property type="entry name" value="TonB-dep_rcpt-like"/>
</dbReference>
<dbReference type="GO" id="GO:0044718">
    <property type="term" value="P:siderophore transmembrane transport"/>
    <property type="evidence" value="ECO:0007669"/>
    <property type="project" value="TreeGrafter"/>
</dbReference>
<proteinExistence type="predicted"/>
<keyword evidence="5 10" id="KW-0732">Signal</keyword>
<reference evidence="12 13" key="1">
    <citation type="journal article" date="2014" name="Genome Announc.">
        <title>Draft Genome Sequence of Cytophaga fermentans JCM 21142T, a Facultative Anaerobe Isolated from Marine Mud.</title>
        <authorList>
            <person name="Starns D."/>
            <person name="Oshima K."/>
            <person name="Suda W."/>
            <person name="Iino T."/>
            <person name="Yuki M."/>
            <person name="Inoue J."/>
            <person name="Kitamura K."/>
            <person name="Iida T."/>
            <person name="Darby A."/>
            <person name="Hattori M."/>
            <person name="Ohkuma M."/>
        </authorList>
    </citation>
    <scope>NUCLEOTIDE SEQUENCE [LARGE SCALE GENOMIC DNA]</scope>
    <source>
        <strain evidence="12 13">JCM 21142</strain>
    </source>
</reference>
<comment type="caution">
    <text evidence="12">The sequence shown here is derived from an EMBL/GenBank/DDBJ whole genome shotgun (WGS) entry which is preliminary data.</text>
</comment>
<dbReference type="EMBL" id="BAMD01000038">
    <property type="protein sequence ID" value="GAF04120.1"/>
    <property type="molecule type" value="Genomic_DNA"/>
</dbReference>
<dbReference type="PANTHER" id="PTHR30069:SF29">
    <property type="entry name" value="HEMOGLOBIN AND HEMOGLOBIN-HAPTOGLOBIN-BINDING PROTEIN 1-RELATED"/>
    <property type="match status" value="1"/>
</dbReference>
<dbReference type="Pfam" id="PF13715">
    <property type="entry name" value="CarbopepD_reg_2"/>
    <property type="match status" value="1"/>
</dbReference>
<dbReference type="Pfam" id="PF00593">
    <property type="entry name" value="TonB_dep_Rec_b-barrel"/>
    <property type="match status" value="1"/>
</dbReference>
<evidence type="ECO:0000256" key="4">
    <source>
        <dbReference type="ARBA" id="ARBA00022692"/>
    </source>
</evidence>
<evidence type="ECO:0000256" key="2">
    <source>
        <dbReference type="ARBA" id="ARBA00022448"/>
    </source>
</evidence>
<dbReference type="OrthoDB" id="1075473at2"/>
<dbReference type="SUPFAM" id="SSF49464">
    <property type="entry name" value="Carboxypeptidase regulatory domain-like"/>
    <property type="match status" value="1"/>
</dbReference>
<feature type="domain" description="TonB-dependent receptor-like beta-barrel" evidence="11">
    <location>
        <begin position="311"/>
        <end position="668"/>
    </location>
</feature>
<gene>
    <name evidence="12" type="ORF">JCM21142_72815</name>
</gene>
<evidence type="ECO:0000313" key="12">
    <source>
        <dbReference type="EMBL" id="GAF04120.1"/>
    </source>
</evidence>
<sequence length="712" mass="79791">MKTVFLIILSFILSVQLTAQTRVVGEVSDIEGDPLVGVNIYFKDTYDGNISGLNGGFDVFTQEEGEVVLVARFVGYQLFEQVLKPGRYTIDIVLKESFQSIEGVTVTAGSFAAGDKYKGSVMKSRDIYTTAGALGDVTGALNTLPGTQHANDDGRLLVRGGEAYETKTLIDGVLAGKPYYSKVPDVPTRGRFSPSLFSGVMFNTGGYSAEYGQALSSVLVLESNDLMTEDVLSLSLMSLGMEANYTDAWENNSISIIGSYINMLPYYGMVDTKLDWEKPTEATSGSVIYRHKTKKNGMLKAYFTADVGESRFKTNSEREDLNYITDSKNHNYYGNITYRQPLNDKTSIKAGVSLTFDHPNIIYGWQHIENKEANIEMRMMVVHALGDDIKLRYGVSHTLSDFAQTYRAHPDSMEYKPGFRDFLTGIFAETQIQLSKNVALSTGLRYEYSSLLKRSSVAPRLGIAMATGKRSQLSASYGHFYQNPHPDALKFSSNLTFESARHYILAYQAGRVDERFLRIESYYKKYSHLVKYEGNEYADPDYYRSTGYGEAAGVDVFWRDNTSIKNLEYWLSYSLMDTHRKYKNFDFYARPSFVSKHNASVVGKYWFSAIRCLLGGTYWVASGRNWYEDSSQGTVTHHGACTHGLDMNLSYLTQVLGNQTIVYLSLSNVLGTNNIYGYQQSPISRPDGSSVYLPIRNDIQQSAFIGIFITLK</sequence>
<protein>
    <submittedName>
        <fullName evidence="12">Outer membrane cobalamin receptor protein</fullName>
    </submittedName>
</protein>
<dbReference type="GO" id="GO:0009279">
    <property type="term" value="C:cell outer membrane"/>
    <property type="evidence" value="ECO:0007669"/>
    <property type="project" value="UniProtKB-SubCell"/>
</dbReference>
<feature type="chain" id="PRO_5004906244" evidence="10">
    <location>
        <begin position="20"/>
        <end position="712"/>
    </location>
</feature>